<name>A0A0E0II47_ORYNI</name>
<dbReference type="AlphaFoldDB" id="A0A0E0II47"/>
<evidence type="ECO:0000313" key="1">
    <source>
        <dbReference type="EnsemblPlants" id="ONIVA09G06150.1"/>
    </source>
</evidence>
<reference evidence="1" key="2">
    <citation type="submission" date="2018-04" db="EMBL/GenBank/DDBJ databases">
        <title>OnivRS2 (Oryza nivara Reference Sequence Version 2).</title>
        <authorList>
            <person name="Zhang J."/>
            <person name="Kudrna D."/>
            <person name="Lee S."/>
            <person name="Talag J."/>
            <person name="Rajasekar S."/>
            <person name="Welchert J."/>
            <person name="Hsing Y.-I."/>
            <person name="Wing R.A."/>
        </authorList>
    </citation>
    <scope>NUCLEOTIDE SEQUENCE [LARGE SCALE GENOMIC DNA]</scope>
    <source>
        <strain evidence="1">SL10</strain>
    </source>
</reference>
<dbReference type="OMA" id="LLMSAMH"/>
<proteinExistence type="predicted"/>
<dbReference type="Proteomes" id="UP000006591">
    <property type="component" value="Chromosome 9"/>
</dbReference>
<accession>A0A0E0II47</accession>
<protein>
    <submittedName>
        <fullName evidence="1">Uncharacterized protein</fullName>
    </submittedName>
</protein>
<keyword evidence="2" id="KW-1185">Reference proteome</keyword>
<evidence type="ECO:0000313" key="2">
    <source>
        <dbReference type="Proteomes" id="UP000006591"/>
    </source>
</evidence>
<reference evidence="1" key="1">
    <citation type="submission" date="2015-04" db="UniProtKB">
        <authorList>
            <consortium name="EnsemblPlants"/>
        </authorList>
    </citation>
    <scope>IDENTIFICATION</scope>
    <source>
        <strain evidence="1">SL10</strain>
    </source>
</reference>
<dbReference type="Gramene" id="ONIVA09G06150.1">
    <property type="protein sequence ID" value="ONIVA09G06150.1"/>
    <property type="gene ID" value="ONIVA09G06150"/>
</dbReference>
<sequence length="159" mass="16161">MELVTGGCFLRHLDELAKYVLVVLRADDGGKGSTFALYFLIYRHVRAGSSSLAPAPPVRSSRSRVRRWCGRGRVGAAAGAAGEELVVAGQCVDGTGVGVAAGAAGEEVVVAGQCVDGAGVDAAAPPPMSAMRASWSVTVSCRGCCCCCSGRAWSGITPL</sequence>
<organism evidence="1">
    <name type="scientific">Oryza nivara</name>
    <name type="common">Indian wild rice</name>
    <name type="synonym">Oryza sativa f. spontanea</name>
    <dbReference type="NCBI Taxonomy" id="4536"/>
    <lineage>
        <taxon>Eukaryota</taxon>
        <taxon>Viridiplantae</taxon>
        <taxon>Streptophyta</taxon>
        <taxon>Embryophyta</taxon>
        <taxon>Tracheophyta</taxon>
        <taxon>Spermatophyta</taxon>
        <taxon>Magnoliopsida</taxon>
        <taxon>Liliopsida</taxon>
        <taxon>Poales</taxon>
        <taxon>Poaceae</taxon>
        <taxon>BOP clade</taxon>
        <taxon>Oryzoideae</taxon>
        <taxon>Oryzeae</taxon>
        <taxon>Oryzinae</taxon>
        <taxon>Oryza</taxon>
    </lineage>
</organism>
<dbReference type="EnsemblPlants" id="ONIVA09G06150.1">
    <property type="protein sequence ID" value="ONIVA09G06150.1"/>
    <property type="gene ID" value="ONIVA09G06150"/>
</dbReference>
<dbReference type="HOGENOM" id="CLU_1880735_0_0_1"/>